<organism evidence="1 2">
    <name type="scientific">Hevea brasiliensis</name>
    <name type="common">Para rubber tree</name>
    <name type="synonym">Siphonia brasiliensis</name>
    <dbReference type="NCBI Taxonomy" id="3981"/>
    <lineage>
        <taxon>Eukaryota</taxon>
        <taxon>Viridiplantae</taxon>
        <taxon>Streptophyta</taxon>
        <taxon>Embryophyta</taxon>
        <taxon>Tracheophyta</taxon>
        <taxon>Spermatophyta</taxon>
        <taxon>Magnoliopsida</taxon>
        <taxon>eudicotyledons</taxon>
        <taxon>Gunneridae</taxon>
        <taxon>Pentapetalae</taxon>
        <taxon>rosids</taxon>
        <taxon>fabids</taxon>
        <taxon>Malpighiales</taxon>
        <taxon>Euphorbiaceae</taxon>
        <taxon>Crotonoideae</taxon>
        <taxon>Micrandreae</taxon>
        <taxon>Hevea</taxon>
    </lineage>
</organism>
<evidence type="ECO:0008006" key="3">
    <source>
        <dbReference type="Google" id="ProtNLM"/>
    </source>
</evidence>
<accession>A0A6A6KBV2</accession>
<keyword evidence="2" id="KW-1185">Reference proteome</keyword>
<dbReference type="AlphaFoldDB" id="A0A6A6KBV2"/>
<reference evidence="1 2" key="1">
    <citation type="journal article" date="2020" name="Mol. Plant">
        <title>The Chromosome-Based Rubber Tree Genome Provides New Insights into Spurge Genome Evolution and Rubber Biosynthesis.</title>
        <authorList>
            <person name="Liu J."/>
            <person name="Shi C."/>
            <person name="Shi C.C."/>
            <person name="Li W."/>
            <person name="Zhang Q.J."/>
            <person name="Zhang Y."/>
            <person name="Li K."/>
            <person name="Lu H.F."/>
            <person name="Shi C."/>
            <person name="Zhu S.T."/>
            <person name="Xiao Z.Y."/>
            <person name="Nan H."/>
            <person name="Yue Y."/>
            <person name="Zhu X.G."/>
            <person name="Wu Y."/>
            <person name="Hong X.N."/>
            <person name="Fan G.Y."/>
            <person name="Tong Y."/>
            <person name="Zhang D."/>
            <person name="Mao C.L."/>
            <person name="Liu Y.L."/>
            <person name="Hao S.J."/>
            <person name="Liu W.Q."/>
            <person name="Lv M.Q."/>
            <person name="Zhang H.B."/>
            <person name="Liu Y."/>
            <person name="Hu-Tang G.R."/>
            <person name="Wang J.P."/>
            <person name="Wang J.H."/>
            <person name="Sun Y.H."/>
            <person name="Ni S.B."/>
            <person name="Chen W.B."/>
            <person name="Zhang X.C."/>
            <person name="Jiao Y.N."/>
            <person name="Eichler E.E."/>
            <person name="Li G.H."/>
            <person name="Liu X."/>
            <person name="Gao L.Z."/>
        </authorList>
    </citation>
    <scope>NUCLEOTIDE SEQUENCE [LARGE SCALE GENOMIC DNA]</scope>
    <source>
        <strain evidence="2">cv. GT1</strain>
        <tissue evidence="1">Leaf</tissue>
    </source>
</reference>
<dbReference type="EMBL" id="JAAGAX010000017">
    <property type="protein sequence ID" value="KAF2285606.1"/>
    <property type="molecule type" value="Genomic_DNA"/>
</dbReference>
<dbReference type="Proteomes" id="UP000467840">
    <property type="component" value="Chromosome 3"/>
</dbReference>
<comment type="caution">
    <text evidence="1">The sequence shown here is derived from an EMBL/GenBank/DDBJ whole genome shotgun (WGS) entry which is preliminary data.</text>
</comment>
<sequence>MICEGEDKGEETLPEEDTDAKTCEGSAALVILSHGSWELPILSILFNQIAMTFSFQPLKIIGKLTKSNDASDVKSANASDVSSHDGSSKIAMEITEAIDDVNLLTTVKVIKGDPKDYQSFKAIVQATLKW</sequence>
<proteinExistence type="predicted"/>
<protein>
    <recommendedName>
        <fullName evidence="3">Bet v I/Major latex protein domain-containing protein</fullName>
    </recommendedName>
</protein>
<dbReference type="InterPro" id="IPR023393">
    <property type="entry name" value="START-like_dom_sf"/>
</dbReference>
<evidence type="ECO:0000313" key="1">
    <source>
        <dbReference type="EMBL" id="KAF2285606.1"/>
    </source>
</evidence>
<name>A0A6A6KBV2_HEVBR</name>
<dbReference type="Gene3D" id="3.30.530.20">
    <property type="match status" value="1"/>
</dbReference>
<evidence type="ECO:0000313" key="2">
    <source>
        <dbReference type="Proteomes" id="UP000467840"/>
    </source>
</evidence>
<gene>
    <name evidence="1" type="ORF">GH714_005749</name>
</gene>